<proteinExistence type="predicted"/>
<name>A0ABT9MWR3_9ACTN</name>
<dbReference type="Gene3D" id="1.25.40.10">
    <property type="entry name" value="Tetratricopeptide repeat domain"/>
    <property type="match status" value="2"/>
</dbReference>
<evidence type="ECO:0000313" key="2">
    <source>
        <dbReference type="EMBL" id="MDP9795877.1"/>
    </source>
</evidence>
<dbReference type="Pfam" id="PF13424">
    <property type="entry name" value="TPR_12"/>
    <property type="match status" value="2"/>
</dbReference>
<dbReference type="InterPro" id="IPR011990">
    <property type="entry name" value="TPR-like_helical_dom_sf"/>
</dbReference>
<dbReference type="PANTHER" id="PTHR47691:SF3">
    <property type="entry name" value="HTH-TYPE TRANSCRIPTIONAL REGULATOR RV0890C-RELATED"/>
    <property type="match status" value="1"/>
</dbReference>
<protein>
    <submittedName>
        <fullName evidence="2">Tetratricopeptide (TPR) repeat protein</fullName>
    </submittedName>
</protein>
<comment type="caution">
    <text evidence="2">The sequence shown here is derived from an EMBL/GenBank/DDBJ whole genome shotgun (WGS) entry which is preliminary data.</text>
</comment>
<dbReference type="RefSeq" id="WP_306832030.1">
    <property type="nucleotide sequence ID" value="NZ_JAUSRA010000001.1"/>
</dbReference>
<dbReference type="InterPro" id="IPR019734">
    <property type="entry name" value="TPR_rpt"/>
</dbReference>
<evidence type="ECO:0000259" key="1">
    <source>
        <dbReference type="Pfam" id="PF00931"/>
    </source>
</evidence>
<gene>
    <name evidence="2" type="ORF">J2S43_004389</name>
</gene>
<dbReference type="InterPro" id="IPR002182">
    <property type="entry name" value="NB-ARC"/>
</dbReference>
<evidence type="ECO:0000313" key="3">
    <source>
        <dbReference type="Proteomes" id="UP001240984"/>
    </source>
</evidence>
<dbReference type="InterPro" id="IPR027417">
    <property type="entry name" value="P-loop_NTPase"/>
</dbReference>
<feature type="domain" description="NB-ARC" evidence="1">
    <location>
        <begin position="79"/>
        <end position="224"/>
    </location>
</feature>
<accession>A0ABT9MWR3</accession>
<sequence length="796" mass="86659">MHAIPDPTDDSTRSEVSGQAGDVVQARDVHGGVHFHGPGPVARATAPRQLPADVRGFVNRHAELDLLDSVIGTEPPTTGIYVLAGTAGVGKTSLAIHWAHQVRHQFPDGQLCVNLRGYDPGPPLTPAEVLDRFLRALDVPVSAIPTTLEDRAALFRTLLAERRMLILLDNAATTAQVRPLLPGTDTCLVLVTTRSRLSGLAARDGARRLTLDLLPETDAVTLLRALTSGYRADDDSPGAYEELAQLCARLPLALRIAAERAASRPRMPLTDLIRDLRDESALWDALTAEDSDEADAVRTVFAWSYRALTEPAARLFRFLGLHPGAEFSTEAAAALAGAPVPITRQHLDLLVGTHLIEQTAAGRYQFHDLLRAYAIGQAQEEPAELRTAALRRVVSWYLHAADIVEQQLGGLDLRIPIAAPPAGLPLPSFGDRPSADRWLETERGNLLAAIRAAAADPHLHDLAWRLAAVLRGYYMRENVIEDWFTATRLGLEAATVLGDRRGEAELYDSLGIANVHAHRLADALVNHTEALRRRRALGDRLAEAVSLNAIGLTELRARRLDHATGHFRQSIEIFHELRDAEWAAVALANLGEAQYESGDLDDAAESVQRALADLRAANDVPGVGNALRLLCVIRREQGRLDDALTAGHAAVEVAVTHRNLFWQGYWLIDLGAAQASAGLHDDALATYQRAATIQRRLGDRSREGLALAGAAATYRRMGRDDDAVDMYRGAVTVLRSAGDRWQLMSTLHQLAAVLADIGAQAQAVATWHEALTHGHLFTDQRARRLHDHIERRAGAE</sequence>
<dbReference type="SUPFAM" id="SSF52540">
    <property type="entry name" value="P-loop containing nucleoside triphosphate hydrolases"/>
    <property type="match status" value="1"/>
</dbReference>
<dbReference type="Proteomes" id="UP001240984">
    <property type="component" value="Unassembled WGS sequence"/>
</dbReference>
<dbReference type="PANTHER" id="PTHR47691">
    <property type="entry name" value="REGULATOR-RELATED"/>
    <property type="match status" value="1"/>
</dbReference>
<keyword evidence="3" id="KW-1185">Reference proteome</keyword>
<dbReference type="EMBL" id="JAUSRA010000001">
    <property type="protein sequence ID" value="MDP9795877.1"/>
    <property type="molecule type" value="Genomic_DNA"/>
</dbReference>
<dbReference type="SMART" id="SM00028">
    <property type="entry name" value="TPR"/>
    <property type="match status" value="7"/>
</dbReference>
<organism evidence="2 3">
    <name type="scientific">Catenuloplanes nepalensis</name>
    <dbReference type="NCBI Taxonomy" id="587533"/>
    <lineage>
        <taxon>Bacteria</taxon>
        <taxon>Bacillati</taxon>
        <taxon>Actinomycetota</taxon>
        <taxon>Actinomycetes</taxon>
        <taxon>Micromonosporales</taxon>
        <taxon>Micromonosporaceae</taxon>
        <taxon>Catenuloplanes</taxon>
    </lineage>
</organism>
<dbReference type="Pfam" id="PF00931">
    <property type="entry name" value="NB-ARC"/>
    <property type="match status" value="1"/>
</dbReference>
<dbReference type="SUPFAM" id="SSF48452">
    <property type="entry name" value="TPR-like"/>
    <property type="match status" value="2"/>
</dbReference>
<reference evidence="2 3" key="1">
    <citation type="submission" date="2023-07" db="EMBL/GenBank/DDBJ databases">
        <title>Sequencing the genomes of 1000 actinobacteria strains.</title>
        <authorList>
            <person name="Klenk H.-P."/>
        </authorList>
    </citation>
    <scope>NUCLEOTIDE SEQUENCE [LARGE SCALE GENOMIC DNA]</scope>
    <source>
        <strain evidence="2 3">DSM 44710</strain>
    </source>
</reference>
<dbReference type="Gene3D" id="3.40.50.300">
    <property type="entry name" value="P-loop containing nucleotide triphosphate hydrolases"/>
    <property type="match status" value="1"/>
</dbReference>
<dbReference type="PRINTS" id="PR00364">
    <property type="entry name" value="DISEASERSIST"/>
</dbReference>